<dbReference type="GO" id="GO:0006096">
    <property type="term" value="P:glycolytic process"/>
    <property type="evidence" value="ECO:0007669"/>
    <property type="project" value="TreeGrafter"/>
</dbReference>
<evidence type="ECO:0000259" key="4">
    <source>
        <dbReference type="Pfam" id="PF02800"/>
    </source>
</evidence>
<dbReference type="GO" id="GO:0004365">
    <property type="term" value="F:glyceraldehyde-3-phosphate dehydrogenase (NAD+) (phosphorylating) activity"/>
    <property type="evidence" value="ECO:0007669"/>
    <property type="project" value="UniProtKB-EC"/>
</dbReference>
<dbReference type="PANTHER" id="PTHR10836">
    <property type="entry name" value="GLYCERALDEHYDE 3-PHOSPHATE DEHYDROGENASE"/>
    <property type="match status" value="1"/>
</dbReference>
<dbReference type="Pfam" id="PF02800">
    <property type="entry name" value="Gp_dh_C"/>
    <property type="match status" value="1"/>
</dbReference>
<evidence type="ECO:0000256" key="1">
    <source>
        <dbReference type="ARBA" id="ARBA00007406"/>
    </source>
</evidence>
<evidence type="ECO:0000313" key="5">
    <source>
        <dbReference type="Proteomes" id="UP000095280"/>
    </source>
</evidence>
<feature type="domain" description="Glyceraldehyde 3-phosphate dehydrogenase catalytic" evidence="4">
    <location>
        <begin position="248"/>
        <end position="345"/>
    </location>
</feature>
<dbReference type="GO" id="GO:0005829">
    <property type="term" value="C:cytosol"/>
    <property type="evidence" value="ECO:0007669"/>
    <property type="project" value="TreeGrafter"/>
</dbReference>
<protein>
    <submittedName>
        <fullName evidence="6">Gp_dh_C domain-containing protein</fullName>
    </submittedName>
</protein>
<name>A0A1I8FID1_9PLAT</name>
<dbReference type="InterPro" id="IPR020831">
    <property type="entry name" value="GlycerAld/Erythrose_P_DH"/>
</dbReference>
<dbReference type="PANTHER" id="PTHR10836:SF76">
    <property type="entry name" value="GLYCERALDEHYDE-3-PHOSPHATE DEHYDROGENASE-RELATED"/>
    <property type="match status" value="1"/>
</dbReference>
<evidence type="ECO:0000256" key="3">
    <source>
        <dbReference type="ARBA" id="ARBA00047698"/>
    </source>
</evidence>
<reference evidence="6" key="1">
    <citation type="submission" date="2016-11" db="UniProtKB">
        <authorList>
            <consortium name="WormBaseParasite"/>
        </authorList>
    </citation>
    <scope>IDENTIFICATION</scope>
</reference>
<proteinExistence type="inferred from homology"/>
<evidence type="ECO:0000313" key="6">
    <source>
        <dbReference type="WBParaSite" id="maker-unitig_36174-snap-gene-0.2-mRNA-1"/>
    </source>
</evidence>
<dbReference type="InterPro" id="IPR020829">
    <property type="entry name" value="GlycerAld_3-P_DH_cat"/>
</dbReference>
<evidence type="ECO:0000256" key="2">
    <source>
        <dbReference type="ARBA" id="ARBA00023002"/>
    </source>
</evidence>
<dbReference type="Proteomes" id="UP000095280">
    <property type="component" value="Unplaced"/>
</dbReference>
<accession>A0A1I8FID1</accession>
<dbReference type="SUPFAM" id="SSF55347">
    <property type="entry name" value="Glyceraldehyde-3-phosphate dehydrogenase-like, C-terminal domain"/>
    <property type="match status" value="1"/>
</dbReference>
<keyword evidence="2" id="KW-0560">Oxidoreductase</keyword>
<keyword evidence="5" id="KW-1185">Reference proteome</keyword>
<sequence>KELFGQLASNALVCGQLSVVLHCIRTAIGPSMVFMHHRQTCNQLSRKLLRRRNLKAGWPQRLESMDLAALVAWCCAGALHKALSKLSPSMTPSSIWTTWLYMFKYDSTHGSLQRHCLRPRMAPPSRRVVILGRLKTMHPMYVMWRVNETSEYPKKASMTTIHAYTGNSEIVDGPSGKAWRERSLRAGHKISSLRPLAAARLWAKSELIASCLPCSLRCCLPSHLRMCLPSQPVMLSLPSHLLMCLRIVSDVIPALNGKLTGMAFRVPRQTCPWCRSDLPPVQAGQVRRYQTGGEGGCEGPMKGILAYTDDQVVSSDFTGDENSSIFDARAGIQLSDTFVKLVAWYDNEFGYSCRVIDLIAFMSVKDA</sequence>
<organism evidence="5 6">
    <name type="scientific">Macrostomum lignano</name>
    <dbReference type="NCBI Taxonomy" id="282301"/>
    <lineage>
        <taxon>Eukaryota</taxon>
        <taxon>Metazoa</taxon>
        <taxon>Spiralia</taxon>
        <taxon>Lophotrochozoa</taxon>
        <taxon>Platyhelminthes</taxon>
        <taxon>Rhabditophora</taxon>
        <taxon>Macrostomorpha</taxon>
        <taxon>Macrostomida</taxon>
        <taxon>Macrostomidae</taxon>
        <taxon>Macrostomum</taxon>
    </lineage>
</organism>
<comment type="similarity">
    <text evidence="1">Belongs to the glyceraldehyde-3-phosphate dehydrogenase family.</text>
</comment>
<dbReference type="WBParaSite" id="maker-unitig_36174-snap-gene-0.2-mRNA-1">
    <property type="protein sequence ID" value="maker-unitig_36174-snap-gene-0.2-mRNA-1"/>
    <property type="gene ID" value="maker-unitig_36174-snap-gene-0.2"/>
</dbReference>
<dbReference type="Gene3D" id="3.30.360.10">
    <property type="entry name" value="Dihydrodipicolinate Reductase, domain 2"/>
    <property type="match status" value="2"/>
</dbReference>
<dbReference type="AlphaFoldDB" id="A0A1I8FID1"/>
<comment type="catalytic activity">
    <reaction evidence="3">
        <text>D-glyceraldehyde 3-phosphate + phosphate + NAD(+) = (2R)-3-phospho-glyceroyl phosphate + NADH + H(+)</text>
        <dbReference type="Rhea" id="RHEA:10300"/>
        <dbReference type="ChEBI" id="CHEBI:15378"/>
        <dbReference type="ChEBI" id="CHEBI:43474"/>
        <dbReference type="ChEBI" id="CHEBI:57540"/>
        <dbReference type="ChEBI" id="CHEBI:57604"/>
        <dbReference type="ChEBI" id="CHEBI:57945"/>
        <dbReference type="ChEBI" id="CHEBI:59776"/>
        <dbReference type="EC" id="1.2.1.12"/>
    </reaction>
</comment>